<feature type="binding site" evidence="3">
    <location>
        <position position="256"/>
    </location>
    <ligand>
        <name>glycerol</name>
        <dbReference type="ChEBI" id="CHEBI:17754"/>
    </ligand>
</feature>
<evidence type="ECO:0000256" key="4">
    <source>
        <dbReference type="PIRSR" id="PIRSR000112-3"/>
    </source>
</evidence>
<feature type="binding site" evidence="4">
    <location>
        <begin position="117"/>
        <end position="120"/>
    </location>
    <ligand>
        <name>NAD(+)</name>
        <dbReference type="ChEBI" id="CHEBI:57540"/>
    </ligand>
</feature>
<evidence type="ECO:0000313" key="6">
    <source>
        <dbReference type="EMBL" id="KWW16966.1"/>
    </source>
</evidence>
<dbReference type="PANTHER" id="PTHR43616">
    <property type="entry name" value="GLYCEROL DEHYDROGENASE"/>
    <property type="match status" value="1"/>
</dbReference>
<organism evidence="6 7">
    <name type="scientific">Peribacillus simplex</name>
    <dbReference type="NCBI Taxonomy" id="1478"/>
    <lineage>
        <taxon>Bacteria</taxon>
        <taxon>Bacillati</taxon>
        <taxon>Bacillota</taxon>
        <taxon>Bacilli</taxon>
        <taxon>Bacillales</taxon>
        <taxon>Bacillaceae</taxon>
        <taxon>Peribacillus</taxon>
    </lineage>
</organism>
<keyword evidence="4" id="KW-0520">NAD</keyword>
<dbReference type="Proteomes" id="UP000064189">
    <property type="component" value="Unassembled WGS sequence"/>
</dbReference>
<comment type="cofactor">
    <cofactor evidence="3">
        <name>Zn(2+)</name>
        <dbReference type="ChEBI" id="CHEBI:29105"/>
    </cofactor>
    <text evidence="3">Binds 1 zinc ion per subunit.</text>
</comment>
<feature type="binding site" evidence="3">
    <location>
        <position position="172"/>
    </location>
    <ligand>
        <name>glycerol</name>
        <dbReference type="ChEBI" id="CHEBI:17754"/>
    </ligand>
</feature>
<feature type="binding site" evidence="4">
    <location>
        <position position="132"/>
    </location>
    <ligand>
        <name>NAD(+)</name>
        <dbReference type="ChEBI" id="CHEBI:57540"/>
    </ligand>
</feature>
<dbReference type="PANTHER" id="PTHR43616:SF3">
    <property type="entry name" value="HYDROXYCARBOXYLATE DEHYDROGENASE A"/>
    <property type="match status" value="1"/>
</dbReference>
<dbReference type="InterPro" id="IPR001670">
    <property type="entry name" value="ADH_Fe/GldA"/>
</dbReference>
<reference evidence="6 7" key="1">
    <citation type="submission" date="2015-11" db="EMBL/GenBank/DDBJ databases">
        <title>Genome Sequence of Bacillus simplex strain VanAntwerpen2.</title>
        <authorList>
            <person name="Couger M.B."/>
        </authorList>
    </citation>
    <scope>NUCLEOTIDE SEQUENCE [LARGE SCALE GENOMIC DNA]</scope>
    <source>
        <strain evidence="6 7">VanAntwerpen02</strain>
    </source>
</reference>
<dbReference type="CDD" id="cd08172">
    <property type="entry name" value="GlyDH-like"/>
    <property type="match status" value="1"/>
</dbReference>
<dbReference type="PIRSF" id="PIRSF000112">
    <property type="entry name" value="Glycerol_dehydrogenase"/>
    <property type="match status" value="1"/>
</dbReference>
<sequence>MNTLLEVRSGPSYYACMANILDTLETKLNKANMRKVLVIHGDKSWEVAEPFFPALENVETKLLKYNGECSDLEIERVVKYAQEENVDVLIGIGGGKLLDLAKSAGNSIGKEIILIPTLASTCAAWTPLSVIYDRNGSYVRFDIHEKSAWMLLIEPGILLDSPIAYLRAGIGDTLAKWYEGNALVEKIATKSTCIELAHIAAKQCQEVLLTHGEEALADLTKGKWTDSLQRVMETNIVTSGLVGGFGDQFLRIAGAHSIHNGMTSLEQTHHLLHGEKVAYGILVQLLLEGKFSDIKQLLPIYESLKLPRTLSEIGLTLEHKAELEQMAALSVMEGEAIHLLFPDITMEKVAAAMQNLEVLTNPASKSMN</sequence>
<dbReference type="InterPro" id="IPR016205">
    <property type="entry name" value="Glycerol_DH"/>
</dbReference>
<evidence type="ECO:0000313" key="7">
    <source>
        <dbReference type="Proteomes" id="UP000064189"/>
    </source>
</evidence>
<dbReference type="EMBL" id="LNNH01000029">
    <property type="protein sequence ID" value="KWW16966.1"/>
    <property type="molecule type" value="Genomic_DNA"/>
</dbReference>
<evidence type="ECO:0000256" key="3">
    <source>
        <dbReference type="PIRSR" id="PIRSR000112-1"/>
    </source>
</evidence>
<dbReference type="Gene3D" id="1.20.1090.10">
    <property type="entry name" value="Dehydroquinate synthase-like - alpha domain"/>
    <property type="match status" value="1"/>
</dbReference>
<proteinExistence type="predicted"/>
<accession>A0A120GP19</accession>
<dbReference type="RefSeq" id="WP_061143128.1">
    <property type="nucleotide sequence ID" value="NZ_LNNH01000029.1"/>
</dbReference>
<keyword evidence="2" id="KW-0560">Oxidoreductase</keyword>
<dbReference type="GO" id="GO:0016614">
    <property type="term" value="F:oxidoreductase activity, acting on CH-OH group of donors"/>
    <property type="evidence" value="ECO:0007669"/>
    <property type="project" value="InterPro"/>
</dbReference>
<dbReference type="Gene3D" id="3.40.50.1970">
    <property type="match status" value="1"/>
</dbReference>
<dbReference type="AlphaFoldDB" id="A0A120GP19"/>
<keyword evidence="7" id="KW-1185">Reference proteome</keyword>
<comment type="caution">
    <text evidence="6">The sequence shown here is derived from an EMBL/GenBank/DDBJ whole genome shotgun (WGS) entry which is preliminary data.</text>
</comment>
<feature type="binding site" evidence="4">
    <location>
        <position position="128"/>
    </location>
    <ligand>
        <name>NAD(+)</name>
        <dbReference type="ChEBI" id="CHEBI:57540"/>
    </ligand>
</feature>
<gene>
    <name evidence="6" type="ORF">AS888_23580</name>
</gene>
<dbReference type="Pfam" id="PF00465">
    <property type="entry name" value="Fe-ADH"/>
    <property type="match status" value="1"/>
</dbReference>
<evidence type="ECO:0000259" key="5">
    <source>
        <dbReference type="Pfam" id="PF00465"/>
    </source>
</evidence>
<evidence type="ECO:0000256" key="1">
    <source>
        <dbReference type="ARBA" id="ARBA00022723"/>
    </source>
</evidence>
<feature type="binding site" evidence="3">
    <location>
        <position position="273"/>
    </location>
    <ligand>
        <name>glycerol</name>
        <dbReference type="ChEBI" id="CHEBI:17754"/>
    </ligand>
</feature>
<name>A0A120GP19_9BACI</name>
<evidence type="ECO:0000256" key="2">
    <source>
        <dbReference type="ARBA" id="ARBA00023002"/>
    </source>
</evidence>
<feature type="binding site" evidence="4">
    <location>
        <begin position="95"/>
        <end position="99"/>
    </location>
    <ligand>
        <name>NAD(+)</name>
        <dbReference type="ChEBI" id="CHEBI:57540"/>
    </ligand>
</feature>
<dbReference type="GO" id="GO:0046872">
    <property type="term" value="F:metal ion binding"/>
    <property type="evidence" value="ECO:0007669"/>
    <property type="project" value="UniProtKB-KW"/>
</dbReference>
<feature type="binding site" evidence="4">
    <location>
        <position position="126"/>
    </location>
    <ligand>
        <name>NAD(+)</name>
        <dbReference type="ChEBI" id="CHEBI:57540"/>
    </ligand>
</feature>
<feature type="domain" description="Alcohol dehydrogenase iron-type/glycerol dehydrogenase GldA" evidence="5">
    <location>
        <begin position="14"/>
        <end position="136"/>
    </location>
</feature>
<dbReference type="SUPFAM" id="SSF56796">
    <property type="entry name" value="Dehydroquinate synthase-like"/>
    <property type="match status" value="1"/>
</dbReference>
<keyword evidence="1 3" id="KW-0479">Metal-binding</keyword>
<protein>
    <recommendedName>
        <fullName evidence="5">Alcohol dehydrogenase iron-type/glycerol dehydrogenase GldA domain-containing protein</fullName>
    </recommendedName>
</protein>
<keyword evidence="3" id="KW-0862">Zinc</keyword>